<gene>
    <name evidence="1" type="ORF">METZ01_LOCUS439054</name>
</gene>
<protein>
    <recommendedName>
        <fullName evidence="2">SprT-like domain-containing protein</fullName>
    </recommendedName>
</protein>
<evidence type="ECO:0000313" key="1">
    <source>
        <dbReference type="EMBL" id="SVD86200.1"/>
    </source>
</evidence>
<sequence length="138" mass="16312">MDITVKGGTKKQRELSLSIAYFCVGMLMPRMQSLNVEIFLKKFTAEDPEVNETDHGYAIPTEDEAYPRFFEIEVNKNVKLRRVLETVAHEMVHVKQFARGELYESTRLGKHRWNGKWLKKNPDYWDQPWEIEAHGREI</sequence>
<name>A0A382YSX9_9ZZZZ</name>
<dbReference type="AlphaFoldDB" id="A0A382YSX9"/>
<reference evidence="1" key="1">
    <citation type="submission" date="2018-05" db="EMBL/GenBank/DDBJ databases">
        <authorList>
            <person name="Lanie J.A."/>
            <person name="Ng W.-L."/>
            <person name="Kazmierczak K.M."/>
            <person name="Andrzejewski T.M."/>
            <person name="Davidsen T.M."/>
            <person name="Wayne K.J."/>
            <person name="Tettelin H."/>
            <person name="Glass J.I."/>
            <person name="Rusch D."/>
            <person name="Podicherti R."/>
            <person name="Tsui H.-C.T."/>
            <person name="Winkler M.E."/>
        </authorList>
    </citation>
    <scope>NUCLEOTIDE SEQUENCE</scope>
</reference>
<evidence type="ECO:0008006" key="2">
    <source>
        <dbReference type="Google" id="ProtNLM"/>
    </source>
</evidence>
<feature type="non-terminal residue" evidence="1">
    <location>
        <position position="138"/>
    </location>
</feature>
<accession>A0A382YSX9</accession>
<dbReference type="EMBL" id="UINC01178185">
    <property type="protein sequence ID" value="SVD86200.1"/>
    <property type="molecule type" value="Genomic_DNA"/>
</dbReference>
<organism evidence="1">
    <name type="scientific">marine metagenome</name>
    <dbReference type="NCBI Taxonomy" id="408172"/>
    <lineage>
        <taxon>unclassified sequences</taxon>
        <taxon>metagenomes</taxon>
        <taxon>ecological metagenomes</taxon>
    </lineage>
</organism>
<proteinExistence type="predicted"/>